<dbReference type="AlphaFoldDB" id="A0A4Y8CXR9"/>
<feature type="region of interest" description="Disordered" evidence="1">
    <location>
        <begin position="529"/>
        <end position="552"/>
    </location>
</feature>
<comment type="caution">
    <text evidence="2">The sequence shown here is derived from an EMBL/GenBank/DDBJ whole genome shotgun (WGS) entry which is preliminary data.</text>
</comment>
<evidence type="ECO:0000313" key="2">
    <source>
        <dbReference type="EMBL" id="TEY50403.1"/>
    </source>
</evidence>
<gene>
    <name evidence="2" type="ORF">BOTCAL_0277g00010</name>
</gene>
<evidence type="ECO:0000256" key="1">
    <source>
        <dbReference type="SAM" id="MobiDB-lite"/>
    </source>
</evidence>
<organism evidence="2 3">
    <name type="scientific">Botryotinia calthae</name>
    <dbReference type="NCBI Taxonomy" id="38488"/>
    <lineage>
        <taxon>Eukaryota</taxon>
        <taxon>Fungi</taxon>
        <taxon>Dikarya</taxon>
        <taxon>Ascomycota</taxon>
        <taxon>Pezizomycotina</taxon>
        <taxon>Leotiomycetes</taxon>
        <taxon>Helotiales</taxon>
        <taxon>Sclerotiniaceae</taxon>
        <taxon>Botryotinia</taxon>
    </lineage>
</organism>
<proteinExistence type="predicted"/>
<sequence length="672" mass="74762">MTTLSDERTTNRYEEDISFPAGEEIGGHKGVVAYYLLLLLLLPLLPEATLSTGQLIMFPVESRLVIDLIKTLNKLSPNDVTKFKKLEACFTEFFERGTVEDCWNLIPQAHKATIYKSRWANLELEPPVSTASISVKDVSYKNTSSSYVALHDSPLSGSTSATNSISDPALSLYIPSNVVAQQQPTRRDGSSDIPASNLTASNITTRRLPTAIDPSSNTEVSTFAKTYFEKVIPDADQDRIKRLNRAIRGIQEAKALPQESYNTLWSSKDGIFESPKEELRRFCRLQQGRKNIVSGSAGYDCAARLALLFLSHDIDHMEEEQRQLKVKHQHKTKTSVFNDLARISGTSLVDLKNDYKKSKNYTFLLEKAGPGSLLEIGSNVSSLWELKMNRDDIHLVLEYRKTKLPQLEKRAKSLDESAAFTIVSGLLAYGWTISELLSTQTSLIKQVRNYINLEQHLGSMRHQYLGLKRASDHITIGGEKRRRYTLNETSLDSGQSNLLSFGTINQDPHACNPGIQEFHTSGMTHQIPAASDQSISSDLLDSSEHTSNQQALDPSMMNLLNMSGELPNALDYTSNQQALDPSMMNLLNMAGELPNALDYTSNQQALDPSMMNLLNMSGELPNSLDYTSNQQALDSSIMNLLNILDYLPPLQIPVQINTTPMNPPETLVGPLN</sequence>
<reference evidence="2 3" key="1">
    <citation type="submission" date="2017-11" db="EMBL/GenBank/DDBJ databases">
        <title>Comparative genomics of Botrytis spp.</title>
        <authorList>
            <person name="Valero-Jimenez C.A."/>
            <person name="Tapia P."/>
            <person name="Veloso J."/>
            <person name="Silva-Moreno E."/>
            <person name="Staats M."/>
            <person name="Valdes J.H."/>
            <person name="Van Kan J.A.L."/>
        </authorList>
    </citation>
    <scope>NUCLEOTIDE SEQUENCE [LARGE SCALE GENOMIC DNA]</scope>
    <source>
        <strain evidence="2 3">MUCL2830</strain>
    </source>
</reference>
<dbReference type="OrthoDB" id="3491794at2759"/>
<accession>A0A4Y8CXR9</accession>
<feature type="compositionally biased region" description="Low complexity" evidence="1">
    <location>
        <begin position="531"/>
        <end position="540"/>
    </location>
</feature>
<name>A0A4Y8CXR9_9HELO</name>
<dbReference type="EMBL" id="PHWZ01000276">
    <property type="protein sequence ID" value="TEY50403.1"/>
    <property type="molecule type" value="Genomic_DNA"/>
</dbReference>
<keyword evidence="3" id="KW-1185">Reference proteome</keyword>
<dbReference type="Proteomes" id="UP000297299">
    <property type="component" value="Unassembled WGS sequence"/>
</dbReference>
<protein>
    <submittedName>
        <fullName evidence="2">Uncharacterized protein</fullName>
    </submittedName>
</protein>
<evidence type="ECO:0000313" key="3">
    <source>
        <dbReference type="Proteomes" id="UP000297299"/>
    </source>
</evidence>